<reference evidence="2" key="1">
    <citation type="journal article" date="2014" name="Int. J. Syst. Evol. Microbiol.">
        <title>Complete genome sequence of Corynebacterium casei LMG S-19264T (=DSM 44701T), isolated from a smear-ripened cheese.</title>
        <authorList>
            <consortium name="US DOE Joint Genome Institute (JGI-PGF)"/>
            <person name="Walter F."/>
            <person name="Albersmeier A."/>
            <person name="Kalinowski J."/>
            <person name="Ruckert C."/>
        </authorList>
    </citation>
    <scope>NUCLEOTIDE SEQUENCE</scope>
    <source>
        <strain evidence="2">CGMCC 4.7398</strain>
    </source>
</reference>
<name>A0A919FL86_9MICO</name>
<dbReference type="AlphaFoldDB" id="A0A919FL86"/>
<feature type="compositionally biased region" description="Pro residues" evidence="1">
    <location>
        <begin position="181"/>
        <end position="218"/>
    </location>
</feature>
<organism evidence="2 3">
    <name type="scientific">Promicromonospora soli</name>
    <dbReference type="NCBI Taxonomy" id="2035533"/>
    <lineage>
        <taxon>Bacteria</taxon>
        <taxon>Bacillati</taxon>
        <taxon>Actinomycetota</taxon>
        <taxon>Actinomycetes</taxon>
        <taxon>Micrococcales</taxon>
        <taxon>Promicromonosporaceae</taxon>
        <taxon>Promicromonospora</taxon>
    </lineage>
</organism>
<accession>A0A919FL86</accession>
<evidence type="ECO:0000313" key="3">
    <source>
        <dbReference type="Proteomes" id="UP000627369"/>
    </source>
</evidence>
<protein>
    <submittedName>
        <fullName evidence="2">Uncharacterized protein</fullName>
    </submittedName>
</protein>
<dbReference type="Proteomes" id="UP000627369">
    <property type="component" value="Unassembled WGS sequence"/>
</dbReference>
<sequence length="218" mass="21064">MQVVVPGAQLLGGAAELDRRVAEARTRLADAVEAGKTIHAQAAARSAASPAALRSLRGALDAGLAALAVRPPGGDSPERTVAYVERLDACRSAILDAASTIGDVRSVLADQAAQRTSDNGSGGTTAGSETWPDQGGAGTAGSGGGETTDVGSDGGSTGPTSGSGSAGGGTATPTATAPAPTVEPTPRPSAEPTPEPTPDPTPDPTPSPTTTPEPTGAP</sequence>
<evidence type="ECO:0000256" key="1">
    <source>
        <dbReference type="SAM" id="MobiDB-lite"/>
    </source>
</evidence>
<comment type="caution">
    <text evidence="2">The sequence shown here is derived from an EMBL/GenBank/DDBJ whole genome shotgun (WGS) entry which is preliminary data.</text>
</comment>
<reference evidence="2" key="2">
    <citation type="submission" date="2020-09" db="EMBL/GenBank/DDBJ databases">
        <authorList>
            <person name="Sun Q."/>
            <person name="Zhou Y."/>
        </authorList>
    </citation>
    <scope>NUCLEOTIDE SEQUENCE</scope>
    <source>
        <strain evidence="2">CGMCC 4.7398</strain>
    </source>
</reference>
<gene>
    <name evidence="2" type="ORF">GCM10017772_09610</name>
</gene>
<feature type="region of interest" description="Disordered" evidence="1">
    <location>
        <begin position="112"/>
        <end position="218"/>
    </location>
</feature>
<feature type="compositionally biased region" description="Low complexity" evidence="1">
    <location>
        <begin position="171"/>
        <end position="180"/>
    </location>
</feature>
<feature type="compositionally biased region" description="Gly residues" evidence="1">
    <location>
        <begin position="135"/>
        <end position="157"/>
    </location>
</feature>
<proteinExistence type="predicted"/>
<evidence type="ECO:0000313" key="2">
    <source>
        <dbReference type="EMBL" id="GHH67601.1"/>
    </source>
</evidence>
<dbReference type="EMBL" id="BNAS01000001">
    <property type="protein sequence ID" value="GHH67601.1"/>
    <property type="molecule type" value="Genomic_DNA"/>
</dbReference>
<keyword evidence="3" id="KW-1185">Reference proteome</keyword>